<dbReference type="AlphaFoldDB" id="A0A9R1WR33"/>
<dbReference type="PANTHER" id="PTHR47718">
    <property type="entry name" value="OS01G0519700 PROTEIN"/>
    <property type="match status" value="1"/>
</dbReference>
<feature type="domain" description="MULE transposase" evidence="1">
    <location>
        <begin position="266"/>
        <end position="358"/>
    </location>
</feature>
<evidence type="ECO:0000313" key="2">
    <source>
        <dbReference type="EMBL" id="KAJ0227310.1"/>
    </source>
</evidence>
<evidence type="ECO:0000313" key="3">
    <source>
        <dbReference type="Proteomes" id="UP000235145"/>
    </source>
</evidence>
<reference evidence="2 3" key="1">
    <citation type="journal article" date="2017" name="Nat. Commun.">
        <title>Genome assembly with in vitro proximity ligation data and whole-genome triplication in lettuce.</title>
        <authorList>
            <person name="Reyes-Chin-Wo S."/>
            <person name="Wang Z."/>
            <person name="Yang X."/>
            <person name="Kozik A."/>
            <person name="Arikit S."/>
            <person name="Song C."/>
            <person name="Xia L."/>
            <person name="Froenicke L."/>
            <person name="Lavelle D.O."/>
            <person name="Truco M.J."/>
            <person name="Xia R."/>
            <person name="Zhu S."/>
            <person name="Xu C."/>
            <person name="Xu H."/>
            <person name="Xu X."/>
            <person name="Cox K."/>
            <person name="Korf I."/>
            <person name="Meyers B.C."/>
            <person name="Michelmore R.W."/>
        </authorList>
    </citation>
    <scope>NUCLEOTIDE SEQUENCE [LARGE SCALE GENOMIC DNA]</scope>
    <source>
        <strain evidence="3">cv. Salinas</strain>
        <tissue evidence="2">Seedlings</tissue>
    </source>
</reference>
<dbReference type="EMBL" id="NBSK02000001">
    <property type="protein sequence ID" value="KAJ0227310.1"/>
    <property type="molecule type" value="Genomic_DNA"/>
</dbReference>
<protein>
    <recommendedName>
        <fullName evidence="1">MULE transposase domain-containing protein</fullName>
    </recommendedName>
</protein>
<evidence type="ECO:0000259" key="1">
    <source>
        <dbReference type="Pfam" id="PF10551"/>
    </source>
</evidence>
<accession>A0A9R1WR33</accession>
<sequence length="600" mass="70188">MVEDKKKICFQTTNDTNDVQLLPCFVLLFYCIFLSAQKEWIHQVLQYKMKNLIYLANSKFDSYDELLKSVRNFYYAKGYGISIRDSSKDKYVTLQSDRGGCYRDRLCIGDKWKKNTRSRLINCHFQIVGKKEYDGGWILKAKNLTHNHEPSTDISGHPSFRRLSPNDVQSVKNMTLLGIPPRKILSSLRQGNPNLPVVYQTIYNLKAKIRKENLENRSTVSDLFEEFEKEGFIYDILHNSIGHITHLFITHPLSIKLAKAFSNIFIMDYTYKTNKYNMRLLDIIVVSCFNTSFYYDFVLLEREDEDSYIWALSVFKKTFENHEPTVIMSDRELALMNAINMVFPNMTNLLCIWHIEKNVEFELFYQKKKVATEYIKKTWLPWKENFVGAWTENYLHFGNRSSSWAEGAHVKVKQYLQVSTGGFQDVIEKICLAIKHEFNEIKIVFVSYISFCIKGDTYAICKNKKGTMTPCTGHFLATMGLPCAHKIKHLEGMTLSLDLIHQHRRINTMYLNSEDDLHNDGAKEFNELLRELSSRYQMWHENPSRFELVESSQTQKDSNSTHVVQMTNEVYDNVGHVNHENNLLDLNSYPSFSNDDMPYE</sequence>
<name>A0A9R1WR33_LACSA</name>
<dbReference type="Proteomes" id="UP000235145">
    <property type="component" value="Unassembled WGS sequence"/>
</dbReference>
<comment type="caution">
    <text evidence="2">The sequence shown here is derived from an EMBL/GenBank/DDBJ whole genome shotgun (WGS) entry which is preliminary data.</text>
</comment>
<dbReference type="PANTHER" id="PTHR47718:SF3">
    <property type="entry name" value="PROTEIN FAR1-RELATED SEQUENCE 5-LIKE"/>
    <property type="match status" value="1"/>
</dbReference>
<organism evidence="2 3">
    <name type="scientific">Lactuca sativa</name>
    <name type="common">Garden lettuce</name>
    <dbReference type="NCBI Taxonomy" id="4236"/>
    <lineage>
        <taxon>Eukaryota</taxon>
        <taxon>Viridiplantae</taxon>
        <taxon>Streptophyta</taxon>
        <taxon>Embryophyta</taxon>
        <taxon>Tracheophyta</taxon>
        <taxon>Spermatophyta</taxon>
        <taxon>Magnoliopsida</taxon>
        <taxon>eudicotyledons</taxon>
        <taxon>Gunneridae</taxon>
        <taxon>Pentapetalae</taxon>
        <taxon>asterids</taxon>
        <taxon>campanulids</taxon>
        <taxon>Asterales</taxon>
        <taxon>Asteraceae</taxon>
        <taxon>Cichorioideae</taxon>
        <taxon>Cichorieae</taxon>
        <taxon>Lactucinae</taxon>
        <taxon>Lactuca</taxon>
    </lineage>
</organism>
<keyword evidence="3" id="KW-1185">Reference proteome</keyword>
<gene>
    <name evidence="2" type="ORF">LSAT_V11C100002350</name>
</gene>
<proteinExistence type="predicted"/>
<dbReference type="InterPro" id="IPR018289">
    <property type="entry name" value="MULE_transposase_dom"/>
</dbReference>
<dbReference type="Pfam" id="PF10551">
    <property type="entry name" value="MULE"/>
    <property type="match status" value="1"/>
</dbReference>